<accession>A0A1Y3KKJ9</accession>
<evidence type="ECO:0000256" key="1">
    <source>
        <dbReference type="SAM" id="MobiDB-lite"/>
    </source>
</evidence>
<comment type="caution">
    <text evidence="2">The sequence shown here is derived from an EMBL/GenBank/DDBJ whole genome shotgun (WGS) entry which is preliminary data.</text>
</comment>
<protein>
    <submittedName>
        <fullName evidence="2">Uncharacterized protein</fullName>
    </submittedName>
</protein>
<evidence type="ECO:0000313" key="2">
    <source>
        <dbReference type="EMBL" id="OUM24791.1"/>
    </source>
</evidence>
<name>A0A1Y3KKJ9_PSEPU</name>
<dbReference type="AlphaFoldDB" id="A0A1Y3KKJ9"/>
<dbReference type="EMBL" id="NFSB01000089">
    <property type="protein sequence ID" value="OUM24791.1"/>
    <property type="molecule type" value="Genomic_DNA"/>
</dbReference>
<reference evidence="2 3" key="1">
    <citation type="submission" date="2017-05" db="EMBL/GenBank/DDBJ databases">
        <title>Whole genome sequence of Pseudomonas putida isolate 1312 commercialized as a biostimulant.</title>
        <authorList>
            <person name="Crovadore J."/>
            <person name="Blanc P."/>
            <person name="Chablais R."/>
            <person name="Cochard B."/>
            <person name="Grizard D."/>
            <person name="Lefort F."/>
        </authorList>
    </citation>
    <scope>NUCLEOTIDE SEQUENCE [LARGE SCALE GENOMIC DNA]</scope>
    <source>
        <strain evidence="2 3">1312</strain>
    </source>
</reference>
<proteinExistence type="predicted"/>
<sequence>MEDGYLRVAMSQQWPIGNSLYAEQTILKPAGSCATFCLSVLRARTATGMVARQPDQYPSTSWPADAKPSGPPNRLNTL</sequence>
<organism evidence="2 3">
    <name type="scientific">Pseudomonas putida</name>
    <name type="common">Arthrobacter siderocapsulatus</name>
    <dbReference type="NCBI Taxonomy" id="303"/>
    <lineage>
        <taxon>Bacteria</taxon>
        <taxon>Pseudomonadati</taxon>
        <taxon>Pseudomonadota</taxon>
        <taxon>Gammaproteobacteria</taxon>
        <taxon>Pseudomonadales</taxon>
        <taxon>Pseudomonadaceae</taxon>
        <taxon>Pseudomonas</taxon>
    </lineage>
</organism>
<evidence type="ECO:0000313" key="3">
    <source>
        <dbReference type="Proteomes" id="UP000196082"/>
    </source>
</evidence>
<feature type="region of interest" description="Disordered" evidence="1">
    <location>
        <begin position="52"/>
        <end position="78"/>
    </location>
</feature>
<dbReference type="Proteomes" id="UP000196082">
    <property type="component" value="Unassembled WGS sequence"/>
</dbReference>
<gene>
    <name evidence="2" type="ORF">B8W72_26890</name>
</gene>